<dbReference type="EMBL" id="ML179268">
    <property type="protein sequence ID" value="THU92782.1"/>
    <property type="molecule type" value="Genomic_DNA"/>
</dbReference>
<name>A0A4S8LTD7_DENBC</name>
<organism evidence="1 2">
    <name type="scientific">Dendrothele bispora (strain CBS 962.96)</name>
    <dbReference type="NCBI Taxonomy" id="1314807"/>
    <lineage>
        <taxon>Eukaryota</taxon>
        <taxon>Fungi</taxon>
        <taxon>Dikarya</taxon>
        <taxon>Basidiomycota</taxon>
        <taxon>Agaricomycotina</taxon>
        <taxon>Agaricomycetes</taxon>
        <taxon>Agaricomycetidae</taxon>
        <taxon>Agaricales</taxon>
        <taxon>Agaricales incertae sedis</taxon>
        <taxon>Dendrothele</taxon>
    </lineage>
</organism>
<evidence type="ECO:0000313" key="1">
    <source>
        <dbReference type="EMBL" id="THU92782.1"/>
    </source>
</evidence>
<dbReference type="SUPFAM" id="SSF56672">
    <property type="entry name" value="DNA/RNA polymerases"/>
    <property type="match status" value="1"/>
</dbReference>
<evidence type="ECO:0000313" key="2">
    <source>
        <dbReference type="Proteomes" id="UP000297245"/>
    </source>
</evidence>
<dbReference type="InterPro" id="IPR043502">
    <property type="entry name" value="DNA/RNA_pol_sf"/>
</dbReference>
<reference evidence="1 2" key="1">
    <citation type="journal article" date="2019" name="Nat. Ecol. Evol.">
        <title>Megaphylogeny resolves global patterns of mushroom evolution.</title>
        <authorList>
            <person name="Varga T."/>
            <person name="Krizsan K."/>
            <person name="Foldi C."/>
            <person name="Dima B."/>
            <person name="Sanchez-Garcia M."/>
            <person name="Sanchez-Ramirez S."/>
            <person name="Szollosi G.J."/>
            <person name="Szarkandi J.G."/>
            <person name="Papp V."/>
            <person name="Albert L."/>
            <person name="Andreopoulos W."/>
            <person name="Angelini C."/>
            <person name="Antonin V."/>
            <person name="Barry K.W."/>
            <person name="Bougher N.L."/>
            <person name="Buchanan P."/>
            <person name="Buyck B."/>
            <person name="Bense V."/>
            <person name="Catcheside P."/>
            <person name="Chovatia M."/>
            <person name="Cooper J."/>
            <person name="Damon W."/>
            <person name="Desjardin D."/>
            <person name="Finy P."/>
            <person name="Geml J."/>
            <person name="Haridas S."/>
            <person name="Hughes K."/>
            <person name="Justo A."/>
            <person name="Karasinski D."/>
            <person name="Kautmanova I."/>
            <person name="Kiss B."/>
            <person name="Kocsube S."/>
            <person name="Kotiranta H."/>
            <person name="LaButti K.M."/>
            <person name="Lechner B.E."/>
            <person name="Liimatainen K."/>
            <person name="Lipzen A."/>
            <person name="Lukacs Z."/>
            <person name="Mihaltcheva S."/>
            <person name="Morgado L.N."/>
            <person name="Niskanen T."/>
            <person name="Noordeloos M.E."/>
            <person name="Ohm R.A."/>
            <person name="Ortiz-Santana B."/>
            <person name="Ovrebo C."/>
            <person name="Racz N."/>
            <person name="Riley R."/>
            <person name="Savchenko A."/>
            <person name="Shiryaev A."/>
            <person name="Soop K."/>
            <person name="Spirin V."/>
            <person name="Szebenyi C."/>
            <person name="Tomsovsky M."/>
            <person name="Tulloss R.E."/>
            <person name="Uehling J."/>
            <person name="Grigoriev I.V."/>
            <person name="Vagvolgyi C."/>
            <person name="Papp T."/>
            <person name="Martin F.M."/>
            <person name="Miettinen O."/>
            <person name="Hibbett D.S."/>
            <person name="Nagy L.G."/>
        </authorList>
    </citation>
    <scope>NUCLEOTIDE SEQUENCE [LARGE SCALE GENOMIC DNA]</scope>
    <source>
        <strain evidence="1 2">CBS 962.96</strain>
    </source>
</reference>
<sequence>MPELPVHPPEFTPGERYTQERKDLMDENHAEDFLWDEERKLMHTVIKNQEKAFAWNEDEAGTFRKDFFPPVSFPVIPHTPWVIKNIPIPPGIFEDGFASVCKMIKGKIDSGTYEPSNSSYRSKWFCVAKKDGKLRIVHSLEPLNAVTIQHSGVPPATYELANHFAGRSCGATLDLYVGYDE</sequence>
<dbReference type="Proteomes" id="UP000297245">
    <property type="component" value="Unassembled WGS sequence"/>
</dbReference>
<protein>
    <recommendedName>
        <fullName evidence="3">DNA/RNA polymerase</fullName>
    </recommendedName>
</protein>
<dbReference type="OrthoDB" id="5599163at2759"/>
<gene>
    <name evidence="1" type="ORF">K435DRAFT_610053</name>
</gene>
<feature type="non-terminal residue" evidence="1">
    <location>
        <position position="181"/>
    </location>
</feature>
<proteinExistence type="predicted"/>
<dbReference type="AlphaFoldDB" id="A0A4S8LTD7"/>
<dbReference type="Gene3D" id="3.30.70.270">
    <property type="match status" value="1"/>
</dbReference>
<dbReference type="Gene3D" id="3.10.10.10">
    <property type="entry name" value="HIV Type 1 Reverse Transcriptase, subunit A, domain 1"/>
    <property type="match status" value="1"/>
</dbReference>
<accession>A0A4S8LTD7</accession>
<dbReference type="InterPro" id="IPR043128">
    <property type="entry name" value="Rev_trsase/Diguanyl_cyclase"/>
</dbReference>
<evidence type="ECO:0008006" key="3">
    <source>
        <dbReference type="Google" id="ProtNLM"/>
    </source>
</evidence>
<keyword evidence="2" id="KW-1185">Reference proteome</keyword>